<dbReference type="PANTHER" id="PTHR40035:SF1">
    <property type="entry name" value="ATP SYNTHASE PROTEIN I"/>
    <property type="match status" value="1"/>
</dbReference>
<evidence type="ECO:0000256" key="2">
    <source>
        <dbReference type="ARBA" id="ARBA00022475"/>
    </source>
</evidence>
<evidence type="ECO:0000256" key="3">
    <source>
        <dbReference type="ARBA" id="ARBA00022692"/>
    </source>
</evidence>
<keyword evidence="2" id="KW-1003">Cell membrane</keyword>
<feature type="transmembrane region" description="Helical" evidence="6">
    <location>
        <begin position="71"/>
        <end position="89"/>
    </location>
</feature>
<dbReference type="Pfam" id="PF03899">
    <property type="entry name" value="ATP-synt_I"/>
    <property type="match status" value="1"/>
</dbReference>
<keyword evidence="5 6" id="KW-0472">Membrane</keyword>
<dbReference type="InterPro" id="IPR005598">
    <property type="entry name" value="ATP_synth_I"/>
</dbReference>
<evidence type="ECO:0000256" key="6">
    <source>
        <dbReference type="SAM" id="Phobius"/>
    </source>
</evidence>
<accession>A0A263BT92</accession>
<reference evidence="7 8" key="2">
    <citation type="submission" date="2017-09" db="EMBL/GenBank/DDBJ databases">
        <title>Bacillus patelloidae sp. nov., isolated from the intestinal tract of a marine limpet.</title>
        <authorList>
            <person name="Liu R."/>
            <person name="Dong C."/>
            <person name="Shao Z."/>
        </authorList>
    </citation>
    <scope>NUCLEOTIDE SEQUENCE [LARGE SCALE GENOMIC DNA]</scope>
    <source>
        <strain evidence="7 8">SA5d-4</strain>
    </source>
</reference>
<comment type="caution">
    <text evidence="7">The sequence shown here is derived from an EMBL/GenBank/DDBJ whole genome shotgun (WGS) entry which is preliminary data.</text>
</comment>
<evidence type="ECO:0000256" key="5">
    <source>
        <dbReference type="ARBA" id="ARBA00023136"/>
    </source>
</evidence>
<organism evidence="7 8">
    <name type="scientific">Lottiidibacillus patelloidae</name>
    <dbReference type="NCBI Taxonomy" id="2670334"/>
    <lineage>
        <taxon>Bacteria</taxon>
        <taxon>Bacillati</taxon>
        <taxon>Bacillota</taxon>
        <taxon>Bacilli</taxon>
        <taxon>Bacillales</taxon>
        <taxon>Bacillaceae</taxon>
        <taxon>Lottiidibacillus</taxon>
    </lineage>
</organism>
<comment type="subcellular location">
    <subcellularLocation>
        <location evidence="1">Cell membrane</location>
        <topology evidence="1">Multi-pass membrane protein</topology>
    </subcellularLocation>
</comment>
<sequence>MTEYEITFKRYLSLNLFALSIFIAGWAITPYDTVFLGLLLGGSGSLYNLWQMYRKTNKLGNAAANKQKQPTLGSLSRLMTGGLAALIALRYPETFHLVSVVVGLMASYIIIFIDFLSFQTLRRKRGE</sequence>
<evidence type="ECO:0000313" key="8">
    <source>
        <dbReference type="Proteomes" id="UP000217083"/>
    </source>
</evidence>
<gene>
    <name evidence="7" type="ORF">CIB95_11280</name>
</gene>
<evidence type="ECO:0000256" key="1">
    <source>
        <dbReference type="ARBA" id="ARBA00004651"/>
    </source>
</evidence>
<keyword evidence="8" id="KW-1185">Reference proteome</keyword>
<dbReference type="GO" id="GO:0005886">
    <property type="term" value="C:plasma membrane"/>
    <property type="evidence" value="ECO:0007669"/>
    <property type="project" value="UniProtKB-SubCell"/>
</dbReference>
<dbReference type="PANTHER" id="PTHR40035">
    <property type="entry name" value="ATP SYNTHASE PROTEIN I"/>
    <property type="match status" value="1"/>
</dbReference>
<name>A0A263BT92_9BACI</name>
<keyword evidence="3 6" id="KW-0812">Transmembrane</keyword>
<feature type="transmembrane region" description="Helical" evidence="6">
    <location>
        <begin position="95"/>
        <end position="116"/>
    </location>
</feature>
<feature type="transmembrane region" description="Helical" evidence="6">
    <location>
        <begin position="12"/>
        <end position="28"/>
    </location>
</feature>
<protein>
    <submittedName>
        <fullName evidence="7">ATP synthase subunit</fullName>
    </submittedName>
</protein>
<dbReference type="AlphaFoldDB" id="A0A263BT92"/>
<reference evidence="8" key="1">
    <citation type="submission" date="2017-08" db="EMBL/GenBank/DDBJ databases">
        <authorList>
            <person name="Huang Z."/>
        </authorList>
    </citation>
    <scope>NUCLEOTIDE SEQUENCE [LARGE SCALE GENOMIC DNA]</scope>
    <source>
        <strain evidence="8">SA5d-4</strain>
    </source>
</reference>
<dbReference type="RefSeq" id="WP_094925211.1">
    <property type="nucleotide sequence ID" value="NZ_NPIA01000005.1"/>
</dbReference>
<proteinExistence type="predicted"/>
<feature type="transmembrane region" description="Helical" evidence="6">
    <location>
        <begin position="34"/>
        <end position="50"/>
    </location>
</feature>
<dbReference type="InterPro" id="IPR039072">
    <property type="entry name" value="ATP_synth_I_Bacilli"/>
</dbReference>
<dbReference type="Proteomes" id="UP000217083">
    <property type="component" value="Unassembled WGS sequence"/>
</dbReference>
<evidence type="ECO:0000313" key="7">
    <source>
        <dbReference type="EMBL" id="OZM56792.1"/>
    </source>
</evidence>
<evidence type="ECO:0000256" key="4">
    <source>
        <dbReference type="ARBA" id="ARBA00022989"/>
    </source>
</evidence>
<dbReference type="EMBL" id="NPIA01000005">
    <property type="protein sequence ID" value="OZM56792.1"/>
    <property type="molecule type" value="Genomic_DNA"/>
</dbReference>
<keyword evidence="4 6" id="KW-1133">Transmembrane helix</keyword>